<evidence type="ECO:0000256" key="1">
    <source>
        <dbReference type="SAM" id="Phobius"/>
    </source>
</evidence>
<keyword evidence="3" id="KW-1185">Reference proteome</keyword>
<keyword evidence="1" id="KW-0472">Membrane</keyword>
<dbReference type="EMBL" id="FMXO01000003">
    <property type="protein sequence ID" value="SDB12340.1"/>
    <property type="molecule type" value="Genomic_DNA"/>
</dbReference>
<reference evidence="2 3" key="1">
    <citation type="submission" date="2016-10" db="EMBL/GenBank/DDBJ databases">
        <authorList>
            <person name="de Groot N.N."/>
        </authorList>
    </citation>
    <scope>NUCLEOTIDE SEQUENCE [LARGE SCALE GENOMIC DNA]</scope>
    <source>
        <strain evidence="2 3">ASO4-2</strain>
    </source>
</reference>
<dbReference type="AlphaFoldDB" id="A0A1G6AVC5"/>
<accession>A0A1G6AVC5</accession>
<dbReference type="OrthoDB" id="7818367at2"/>
<dbReference type="Proteomes" id="UP000198771">
    <property type="component" value="Unassembled WGS sequence"/>
</dbReference>
<feature type="transmembrane region" description="Helical" evidence="1">
    <location>
        <begin position="52"/>
        <end position="71"/>
    </location>
</feature>
<sequence length="376" mass="42552">MRPAAPHTDTLNIFERWGLRWMRRHSRADQPALSHWPKEILHKIRKIERSTIIQASILGAVSGMLFGVTEMGLEEWFGEDQGWLYWVIFSALGLVISGAEIIILYWRIFRTVGRVATQAGLDIDRDDVERMMVLGLSRAALDMPNPRAAFHGVDPYSRLPRWKLLMYTIFYRLKVGATSMVLRVILRRVLARAALRSLIPFAAIGVFAFWNALITYWILRQARIRIAGPVAIRDLEAITKEDGESLDQSQKEVLYMAVAESVVRSQDAHPNYVLLLGQLLERWKLDKGEVRGEWREGVLNESKLGKTGKKTLLRMLIATTILRGSSRRAQRVFLEETARDLGRGIDKGALKSLQSGVYDGQGLEASQIDAVTSQAS</sequence>
<keyword evidence="1" id="KW-0812">Transmembrane</keyword>
<proteinExistence type="predicted"/>
<dbReference type="NCBIfam" id="NF047767">
    <property type="entry name" value="LBF_2804_fam"/>
    <property type="match status" value="1"/>
</dbReference>
<feature type="transmembrane region" description="Helical" evidence="1">
    <location>
        <begin position="83"/>
        <end position="106"/>
    </location>
</feature>
<keyword evidence="1" id="KW-1133">Transmembrane helix</keyword>
<evidence type="ECO:0000313" key="3">
    <source>
        <dbReference type="Proteomes" id="UP000198771"/>
    </source>
</evidence>
<evidence type="ECO:0000313" key="2">
    <source>
        <dbReference type="EMBL" id="SDB12340.1"/>
    </source>
</evidence>
<feature type="transmembrane region" description="Helical" evidence="1">
    <location>
        <begin position="198"/>
        <end position="219"/>
    </location>
</feature>
<protein>
    <submittedName>
        <fullName evidence="2">Uncharacterized protein</fullName>
    </submittedName>
</protein>
<gene>
    <name evidence="2" type="ORF">SAMN05660653_00592</name>
</gene>
<name>A0A1G6AVC5_9BACT</name>
<dbReference type="RefSeq" id="WP_092117091.1">
    <property type="nucleotide sequence ID" value="NZ_FMXO01000003.1"/>
</dbReference>
<organism evidence="2 3">
    <name type="scientific">Desulfonatronum thiosulfatophilum</name>
    <dbReference type="NCBI Taxonomy" id="617002"/>
    <lineage>
        <taxon>Bacteria</taxon>
        <taxon>Pseudomonadati</taxon>
        <taxon>Thermodesulfobacteriota</taxon>
        <taxon>Desulfovibrionia</taxon>
        <taxon>Desulfovibrionales</taxon>
        <taxon>Desulfonatronaceae</taxon>
        <taxon>Desulfonatronum</taxon>
    </lineage>
</organism>